<sequence>MYYGSGLSSRAGDISGMVVELVPPLGLPGIDGVKLQRHFGRDVPVLSRPPVDLGAGTVHVEPGVRNSSAGPLNKQEVHREDLQAPASLPSLYPPD</sequence>
<proteinExistence type="predicted"/>
<dbReference type="AlphaFoldDB" id="A0AAV7P055"/>
<feature type="region of interest" description="Disordered" evidence="1">
    <location>
        <begin position="50"/>
        <end position="95"/>
    </location>
</feature>
<evidence type="ECO:0000313" key="3">
    <source>
        <dbReference type="Proteomes" id="UP001066276"/>
    </source>
</evidence>
<evidence type="ECO:0000256" key="1">
    <source>
        <dbReference type="SAM" id="MobiDB-lite"/>
    </source>
</evidence>
<organism evidence="2 3">
    <name type="scientific">Pleurodeles waltl</name>
    <name type="common">Iberian ribbed newt</name>
    <dbReference type="NCBI Taxonomy" id="8319"/>
    <lineage>
        <taxon>Eukaryota</taxon>
        <taxon>Metazoa</taxon>
        <taxon>Chordata</taxon>
        <taxon>Craniata</taxon>
        <taxon>Vertebrata</taxon>
        <taxon>Euteleostomi</taxon>
        <taxon>Amphibia</taxon>
        <taxon>Batrachia</taxon>
        <taxon>Caudata</taxon>
        <taxon>Salamandroidea</taxon>
        <taxon>Salamandridae</taxon>
        <taxon>Pleurodelinae</taxon>
        <taxon>Pleurodeles</taxon>
    </lineage>
</organism>
<comment type="caution">
    <text evidence="2">The sequence shown here is derived from an EMBL/GenBank/DDBJ whole genome shotgun (WGS) entry which is preliminary data.</text>
</comment>
<reference evidence="2" key="1">
    <citation type="journal article" date="2022" name="bioRxiv">
        <title>Sequencing and chromosome-scale assembly of the giantPleurodeles waltlgenome.</title>
        <authorList>
            <person name="Brown T."/>
            <person name="Elewa A."/>
            <person name="Iarovenko S."/>
            <person name="Subramanian E."/>
            <person name="Araus A.J."/>
            <person name="Petzold A."/>
            <person name="Susuki M."/>
            <person name="Suzuki K.-i.T."/>
            <person name="Hayashi T."/>
            <person name="Toyoda A."/>
            <person name="Oliveira C."/>
            <person name="Osipova E."/>
            <person name="Leigh N.D."/>
            <person name="Simon A."/>
            <person name="Yun M.H."/>
        </authorList>
    </citation>
    <scope>NUCLEOTIDE SEQUENCE</scope>
    <source>
        <strain evidence="2">20211129_DDA</strain>
        <tissue evidence="2">Liver</tissue>
    </source>
</reference>
<accession>A0AAV7P055</accession>
<keyword evidence="3" id="KW-1185">Reference proteome</keyword>
<gene>
    <name evidence="2" type="ORF">NDU88_008859</name>
</gene>
<dbReference type="EMBL" id="JANPWB010000012">
    <property type="protein sequence ID" value="KAJ1120697.1"/>
    <property type="molecule type" value="Genomic_DNA"/>
</dbReference>
<dbReference type="Proteomes" id="UP001066276">
    <property type="component" value="Chromosome 8"/>
</dbReference>
<evidence type="ECO:0000313" key="2">
    <source>
        <dbReference type="EMBL" id="KAJ1120697.1"/>
    </source>
</evidence>
<protein>
    <submittedName>
        <fullName evidence="2">Uncharacterized protein</fullName>
    </submittedName>
</protein>
<name>A0AAV7P055_PLEWA</name>